<dbReference type="CDD" id="cd00613">
    <property type="entry name" value="GDC-P"/>
    <property type="match status" value="1"/>
</dbReference>
<evidence type="ECO:0000256" key="1">
    <source>
        <dbReference type="ARBA" id="ARBA00001933"/>
    </source>
</evidence>
<comment type="function">
    <text evidence="2 6">The glycine cleavage system catalyzes the degradation of glycine. The P protein binds the alpha-amino group of glycine through its pyridoxal phosphate cofactor; CO(2) is released and the remaining methylamine moiety is then transferred to the lipoamide cofactor of the H protein.</text>
</comment>
<organism evidence="9 10">
    <name type="scientific">Paenibacillus naphthalenovorans</name>
    <dbReference type="NCBI Taxonomy" id="162209"/>
    <lineage>
        <taxon>Bacteria</taxon>
        <taxon>Bacillati</taxon>
        <taxon>Bacillota</taxon>
        <taxon>Bacilli</taxon>
        <taxon>Bacillales</taxon>
        <taxon>Paenibacillaceae</taxon>
        <taxon>Paenibacillus</taxon>
    </lineage>
</organism>
<evidence type="ECO:0000256" key="6">
    <source>
        <dbReference type="HAMAP-Rule" id="MF_00713"/>
    </source>
</evidence>
<feature type="modified residue" description="N6-(pyridoxal phosphate)lysine" evidence="6">
    <location>
        <position position="287"/>
    </location>
</feature>
<comment type="subunit">
    <text evidence="6">The glycine cleavage system is composed of four proteins: P, T, L and H. In this organism, the P 'protein' is a heterodimer of two subunits.</text>
</comment>
<dbReference type="GO" id="GO:0005960">
    <property type="term" value="C:glycine cleavage complex"/>
    <property type="evidence" value="ECO:0007669"/>
    <property type="project" value="TreeGrafter"/>
</dbReference>
<evidence type="ECO:0000259" key="8">
    <source>
        <dbReference type="Pfam" id="PF21478"/>
    </source>
</evidence>
<evidence type="ECO:0000256" key="4">
    <source>
        <dbReference type="ARBA" id="ARBA00023002"/>
    </source>
</evidence>
<dbReference type="SUPFAM" id="SSF53383">
    <property type="entry name" value="PLP-dependent transferases"/>
    <property type="match status" value="1"/>
</dbReference>
<dbReference type="PANTHER" id="PTHR11773:SF1">
    <property type="entry name" value="GLYCINE DEHYDROGENASE (DECARBOXYLATING), MITOCHONDRIAL"/>
    <property type="match status" value="1"/>
</dbReference>
<gene>
    <name evidence="6" type="primary">gcvPB</name>
    <name evidence="9" type="ORF">IJ22_30770</name>
</gene>
<comment type="cofactor">
    <cofactor evidence="1 6">
        <name>pyridoxal 5'-phosphate</name>
        <dbReference type="ChEBI" id="CHEBI:597326"/>
    </cofactor>
</comment>
<comment type="catalytic activity">
    <reaction evidence="5 6">
        <text>N(6)-[(R)-lipoyl]-L-lysyl-[glycine-cleavage complex H protein] + glycine + H(+) = N(6)-[(R)-S(8)-aminomethyldihydrolipoyl]-L-lysyl-[glycine-cleavage complex H protein] + CO2</text>
        <dbReference type="Rhea" id="RHEA:24304"/>
        <dbReference type="Rhea" id="RHEA-COMP:10494"/>
        <dbReference type="Rhea" id="RHEA-COMP:10495"/>
        <dbReference type="ChEBI" id="CHEBI:15378"/>
        <dbReference type="ChEBI" id="CHEBI:16526"/>
        <dbReference type="ChEBI" id="CHEBI:57305"/>
        <dbReference type="ChEBI" id="CHEBI:83099"/>
        <dbReference type="ChEBI" id="CHEBI:83143"/>
        <dbReference type="EC" id="1.4.4.2"/>
    </reaction>
</comment>
<dbReference type="PANTHER" id="PTHR11773">
    <property type="entry name" value="GLYCINE DEHYDROGENASE, DECARBOXYLATING"/>
    <property type="match status" value="1"/>
</dbReference>
<comment type="similarity">
    <text evidence="6">Belongs to the GcvP family. C-terminal subunit subfamily.</text>
</comment>
<evidence type="ECO:0000256" key="3">
    <source>
        <dbReference type="ARBA" id="ARBA00022898"/>
    </source>
</evidence>
<dbReference type="PATRIC" id="fig|162209.4.peg.3289"/>
<evidence type="ECO:0000313" key="9">
    <source>
        <dbReference type="EMBL" id="ALS23450.1"/>
    </source>
</evidence>
<proteinExistence type="inferred from homology"/>
<dbReference type="InterPro" id="IPR023012">
    <property type="entry name" value="GcvPB"/>
</dbReference>
<feature type="domain" description="Glycine dehydrogenase C-terminal" evidence="8">
    <location>
        <begin position="368"/>
        <end position="468"/>
    </location>
</feature>
<dbReference type="InterPro" id="IPR015421">
    <property type="entry name" value="PyrdxlP-dep_Trfase_major"/>
</dbReference>
<reference evidence="9 10" key="2">
    <citation type="journal article" date="2016" name="Genome Announc.">
        <title>Complete Genome Sequences of Two Interactive Moderate Thermophiles, Paenibacillus napthalenovorans 32O-Y and Paenibacillus sp. 32O-W.</title>
        <authorList>
            <person name="Butler R.R.III."/>
            <person name="Wang J."/>
            <person name="Stark B.C."/>
            <person name="Pombert J.F."/>
        </authorList>
    </citation>
    <scope>NUCLEOTIDE SEQUENCE [LARGE SCALE GENOMIC DNA]</scope>
    <source>
        <strain evidence="9 10">32O-Y</strain>
    </source>
</reference>
<evidence type="ECO:0000259" key="7">
    <source>
        <dbReference type="Pfam" id="PF02347"/>
    </source>
</evidence>
<evidence type="ECO:0000256" key="2">
    <source>
        <dbReference type="ARBA" id="ARBA00003788"/>
    </source>
</evidence>
<dbReference type="Gene3D" id="3.40.640.10">
    <property type="entry name" value="Type I PLP-dependent aspartate aminotransferase-like (Major domain)"/>
    <property type="match status" value="1"/>
</dbReference>
<dbReference type="HAMAP" id="MF_00713">
    <property type="entry name" value="GcvPB"/>
    <property type="match status" value="1"/>
</dbReference>
<dbReference type="GO" id="GO:0019464">
    <property type="term" value="P:glycine decarboxylation via glycine cleavage system"/>
    <property type="evidence" value="ECO:0007669"/>
    <property type="project" value="UniProtKB-UniRule"/>
</dbReference>
<dbReference type="Pfam" id="PF21478">
    <property type="entry name" value="GcvP2_C"/>
    <property type="match status" value="1"/>
</dbReference>
<evidence type="ECO:0000313" key="10">
    <source>
        <dbReference type="Proteomes" id="UP000061660"/>
    </source>
</evidence>
<dbReference type="InterPro" id="IPR015422">
    <property type="entry name" value="PyrdxlP-dep_Trfase_small"/>
</dbReference>
<dbReference type="GO" id="GO:0005829">
    <property type="term" value="C:cytosol"/>
    <property type="evidence" value="ECO:0007669"/>
    <property type="project" value="TreeGrafter"/>
</dbReference>
<dbReference type="STRING" id="162209.IJ22_30770"/>
<protein>
    <recommendedName>
        <fullName evidence="6">Probable glycine dehydrogenase (decarboxylating) subunit 2</fullName>
        <ecNumber evidence="6">1.4.4.2</ecNumber>
    </recommendedName>
    <alternativeName>
        <fullName evidence="6">Glycine cleavage system P-protein subunit 2</fullName>
    </alternativeName>
    <alternativeName>
        <fullName evidence="6">Glycine decarboxylase subunit 2</fullName>
    </alternativeName>
    <alternativeName>
        <fullName evidence="6">Glycine dehydrogenase (aminomethyl-transferring) subunit 2</fullName>
    </alternativeName>
</protein>
<dbReference type="InterPro" id="IPR020581">
    <property type="entry name" value="GDC_P"/>
</dbReference>
<dbReference type="KEGG" id="pnp:IJ22_30770"/>
<dbReference type="FunFam" id="3.40.640.10:FF:000034">
    <property type="entry name" value="Probable glycine dehydrogenase (decarboxylating) subunit 2"/>
    <property type="match status" value="1"/>
</dbReference>
<dbReference type="InterPro" id="IPR049316">
    <property type="entry name" value="GDC-P_C"/>
</dbReference>
<dbReference type="Pfam" id="PF02347">
    <property type="entry name" value="GDC-P"/>
    <property type="match status" value="1"/>
</dbReference>
<dbReference type="GO" id="GO:0016594">
    <property type="term" value="F:glycine binding"/>
    <property type="evidence" value="ECO:0007669"/>
    <property type="project" value="TreeGrafter"/>
</dbReference>
<evidence type="ECO:0000256" key="5">
    <source>
        <dbReference type="ARBA" id="ARBA00049026"/>
    </source>
</evidence>
<dbReference type="Gene3D" id="6.20.440.10">
    <property type="match status" value="1"/>
</dbReference>
<dbReference type="RefSeq" id="WP_269465276.1">
    <property type="nucleotide sequence ID" value="NZ_CP013652.1"/>
</dbReference>
<dbReference type="Proteomes" id="UP000061660">
    <property type="component" value="Chromosome"/>
</dbReference>
<dbReference type="NCBIfam" id="NF003346">
    <property type="entry name" value="PRK04366.1"/>
    <property type="match status" value="1"/>
</dbReference>
<dbReference type="Gene3D" id="3.90.1150.10">
    <property type="entry name" value="Aspartate Aminotransferase, domain 1"/>
    <property type="match status" value="1"/>
</dbReference>
<dbReference type="EMBL" id="CP013652">
    <property type="protein sequence ID" value="ALS23450.1"/>
    <property type="molecule type" value="Genomic_DNA"/>
</dbReference>
<dbReference type="GO" id="GO:0004375">
    <property type="term" value="F:glycine dehydrogenase (decarboxylating) activity"/>
    <property type="evidence" value="ECO:0007669"/>
    <property type="project" value="UniProtKB-EC"/>
</dbReference>
<dbReference type="AlphaFoldDB" id="A0A0U2WDN2"/>
<keyword evidence="10" id="KW-1185">Reference proteome</keyword>
<dbReference type="FunFam" id="3.90.1150.10:FF:000014">
    <property type="entry name" value="Probable glycine dehydrogenase (decarboxylating) subunit 2"/>
    <property type="match status" value="1"/>
</dbReference>
<reference evidence="10" key="1">
    <citation type="submission" date="2015-12" db="EMBL/GenBank/DDBJ databases">
        <title>Complete genome sequences of two moderately thermophilic Paenibacillus species.</title>
        <authorList>
            <person name="Butler R.III."/>
            <person name="Wang J."/>
            <person name="Stark B.C."/>
            <person name="Pombert J.-F."/>
        </authorList>
    </citation>
    <scope>NUCLEOTIDE SEQUENCE [LARGE SCALE GENOMIC DNA]</scope>
    <source>
        <strain evidence="10">32O-Y</strain>
    </source>
</reference>
<name>A0A0U2WDN2_9BACL</name>
<accession>A0A0U2WDN2</accession>
<dbReference type="InterPro" id="IPR015424">
    <property type="entry name" value="PyrdxlP-dep_Trfase"/>
</dbReference>
<keyword evidence="3 6" id="KW-0663">Pyridoxal phosphate</keyword>
<dbReference type="GO" id="GO:0030170">
    <property type="term" value="F:pyridoxal phosphate binding"/>
    <property type="evidence" value="ECO:0007669"/>
    <property type="project" value="TreeGrafter"/>
</dbReference>
<dbReference type="InterPro" id="IPR049315">
    <property type="entry name" value="GDC-P_N"/>
</dbReference>
<sequence>MSSEKSTERIVEETSSVKHDQALIFEISRPGRIGYSLPECDVPQTSIDELIPSRLLRTKPAQLPEVSEVDVIRHYTALSRRNFGIDNGFYPLGSCTMKYNPKINEDVARFPGFSKIHPYQPESSIQGALELLYTLQNDLTAITGMDRVTLQPAAGAHGEWTGLMMIRAYHESRGEHRTKVIVPDSSHGTNPASATVAGLETIIVKSDAKGLVDLEALRAAVGSDTAALMLTNPNTLGLFEERIVEIAEIVHEAGGLLYYDGANSNAIMGITRPGDMGFDVVHLNLHKTMSTPHGGGGPGAGPVGVKQKLAPFLPAPTVERKEDGTYYFDYDKPESIGRVKAFYGNFGILVRAYTYIRSYGPEGLRAVSECAVLNANYMMRRLAPYYEVPYERLCKHEFVMSGRNLKKFGVHTLDVAKRLLDFGYHPPTIYFPLNVEECIMIEPTETESKETLDAFIDAMIQIAHEAEHHPELLLNAPHTTAVRRLNETQAARKPVLNCTCR</sequence>
<dbReference type="EC" id="1.4.4.2" evidence="6"/>
<keyword evidence="4 6" id="KW-0560">Oxidoreductase</keyword>
<feature type="domain" description="Glycine cleavage system P-protein N-terminal" evidence="7">
    <location>
        <begin position="47"/>
        <end position="318"/>
    </location>
</feature>